<evidence type="ECO:0000313" key="2">
    <source>
        <dbReference type="EMBL" id="SOD91784.1"/>
    </source>
</evidence>
<proteinExistence type="predicted"/>
<evidence type="ECO:0000256" key="1">
    <source>
        <dbReference type="SAM" id="SignalP"/>
    </source>
</evidence>
<feature type="chain" id="PRO_5012786896" evidence="1">
    <location>
        <begin position="27"/>
        <end position="205"/>
    </location>
</feature>
<organism evidence="2 3">
    <name type="scientific">Caenispirillum bisanense</name>
    <dbReference type="NCBI Taxonomy" id="414052"/>
    <lineage>
        <taxon>Bacteria</taxon>
        <taxon>Pseudomonadati</taxon>
        <taxon>Pseudomonadota</taxon>
        <taxon>Alphaproteobacteria</taxon>
        <taxon>Rhodospirillales</taxon>
        <taxon>Novispirillaceae</taxon>
        <taxon>Caenispirillum</taxon>
    </lineage>
</organism>
<reference evidence="2 3" key="1">
    <citation type="submission" date="2017-09" db="EMBL/GenBank/DDBJ databases">
        <authorList>
            <person name="Ehlers B."/>
            <person name="Leendertz F.H."/>
        </authorList>
    </citation>
    <scope>NUCLEOTIDE SEQUENCE [LARGE SCALE GENOMIC DNA]</scope>
    <source>
        <strain evidence="2 3">USBA 140</strain>
    </source>
</reference>
<dbReference type="EMBL" id="OCNJ01000002">
    <property type="protein sequence ID" value="SOD91784.1"/>
    <property type="molecule type" value="Genomic_DNA"/>
</dbReference>
<accession>A0A286G9W9</accession>
<protein>
    <submittedName>
        <fullName evidence="2">Uncharacterized protein</fullName>
    </submittedName>
</protein>
<gene>
    <name evidence="2" type="ORF">SAMN05421508_102106</name>
</gene>
<evidence type="ECO:0000313" key="3">
    <source>
        <dbReference type="Proteomes" id="UP000219621"/>
    </source>
</evidence>
<dbReference type="Proteomes" id="UP000219621">
    <property type="component" value="Unassembled WGS sequence"/>
</dbReference>
<keyword evidence="3" id="KW-1185">Reference proteome</keyword>
<keyword evidence="1" id="KW-0732">Signal</keyword>
<dbReference type="AlphaFoldDB" id="A0A286G9W9"/>
<name>A0A286G9W9_9PROT</name>
<feature type="signal peptide" evidence="1">
    <location>
        <begin position="1"/>
        <end position="26"/>
    </location>
</feature>
<sequence>MVSMPLPAMASAVAGLVCLAALPAVAAPPAPDVQALLTPALMEDIRGMLDAPVITLSITAQNERRAGIDQAGIDKLDAEWKAQREADDQPLIAATLSSPSSAYLTQVQAGSGGLYAALFVMDANGLNVGQSAVTSDYWQGDEDKFTKTFPVGPDAVFLDAPEFDDGLKVWLVQLNLTLAENGKAIGTATVELNATELARRAGVAY</sequence>